<reference evidence="1" key="1">
    <citation type="submission" date="2022-07" db="EMBL/GenBank/DDBJ databases">
        <title>Phylogenomic reconstructions and comparative analyses of Kickxellomycotina fungi.</title>
        <authorList>
            <person name="Reynolds N.K."/>
            <person name="Stajich J.E."/>
            <person name="Barry K."/>
            <person name="Grigoriev I.V."/>
            <person name="Crous P."/>
            <person name="Smith M.E."/>
        </authorList>
    </citation>
    <scope>NUCLEOTIDE SEQUENCE</scope>
    <source>
        <strain evidence="1">CBS 109366</strain>
    </source>
</reference>
<name>A0ACC1K978_9FUNG</name>
<sequence>MSGHEYDYGDDFVEVRRGGQAGRAPYGAEHDLDRDLLLAGLRRERADSVTFTPQDSFGRTTHSEAGDSGDDQAYFSTKHQQFESSFRGIRRRERAPLAPRMWDMRRISGAEEPSAASDAPAGATYDSEVELRELPAKQQELAIIEDVLSLLIGVSGRYISFRHPAHAKVWRSPLAVDEALLAPMWISPTLAQMANKVLPLVLMHRRVEYFSSVYARREAGLVNQALCAAITSVLRDYHTSISTLENLERTSTATSPYTLQQLWYHLYPHMQTLERLMHLIDAIQAKDLPSATKAAASDDTPRESEGFTTAADRRMGVAPDAAHLPDGDGMAAPAPTRAERSGIGSNGAGPMSGDDADADSLAESDASDSEAEPSELFIVRGGHTLNIISDLIRLRGGDAAARQLYEFLLAKASVPFLQMLAYWLRTGELEDSRSAHPGGEFMVASDNGAAAGKSLVGAEASDDDLADESTIRPRLTGFVSVPELTPAFLRPYAEKIVRTGEYLNILRAYGVDLRALGGSDIQLPEAAAGLNSLQNPQALTRQIDEAYLRANQALLDVLFQGGQMMAYMGAVKRYLLFETSDFLTHFLDLAKVEITRQPKDMSSSRLQSFLDLALLNPASVSHDDPLRDIVRVTMESVDLVETMRVINTGHGGSANTSALLAARRLTREAAGATFLGTSIIGDDFLTGDLFMALQLQIPFPFTVVLDREALDKYTAMSRLLLALKQTEQALVTSWTLDLRLDDPPVEATGATGMDAKIAAARRALFLRIHTVRHRMVMAIQQILFYCFWDVIEPQWTRMIALMKAATTVDELCRIHKQHLDLMFQQCGLTAPKLPKITVELLMRASKFLSFVSKVTTAKSALLRDTGSAAAQRTAAGRLRDDLVRDTADPETQYAQLLAAAKHADRLDRYWNEQLKVLLGALNHYARKFEESYLALAVRLDCYRGDDGATAR</sequence>
<dbReference type="Proteomes" id="UP001140234">
    <property type="component" value="Unassembled WGS sequence"/>
</dbReference>
<keyword evidence="2" id="KW-1185">Reference proteome</keyword>
<accession>A0ACC1K978</accession>
<dbReference type="EMBL" id="JANBUJ010000001">
    <property type="protein sequence ID" value="KAJ2775920.1"/>
    <property type="molecule type" value="Genomic_DNA"/>
</dbReference>
<proteinExistence type="predicted"/>
<evidence type="ECO:0000313" key="2">
    <source>
        <dbReference type="Proteomes" id="UP001140234"/>
    </source>
</evidence>
<evidence type="ECO:0000313" key="1">
    <source>
        <dbReference type="EMBL" id="KAJ2775920.1"/>
    </source>
</evidence>
<comment type="caution">
    <text evidence="1">The sequence shown here is derived from an EMBL/GenBank/DDBJ whole genome shotgun (WGS) entry which is preliminary data.</text>
</comment>
<gene>
    <name evidence="1" type="primary">alp4</name>
    <name evidence="1" type="ORF">IWQ57_000077</name>
</gene>
<organism evidence="1 2">
    <name type="scientific">Coemansia nantahalensis</name>
    <dbReference type="NCBI Taxonomy" id="2789366"/>
    <lineage>
        <taxon>Eukaryota</taxon>
        <taxon>Fungi</taxon>
        <taxon>Fungi incertae sedis</taxon>
        <taxon>Zoopagomycota</taxon>
        <taxon>Kickxellomycotina</taxon>
        <taxon>Kickxellomycetes</taxon>
        <taxon>Kickxellales</taxon>
        <taxon>Kickxellaceae</taxon>
        <taxon>Coemansia</taxon>
    </lineage>
</organism>
<protein>
    <submittedName>
        <fullName evidence="1">Gamma tubulin complex Spc97/GCP2 subunit Alp4</fullName>
    </submittedName>
</protein>